<feature type="domain" description="PTC1-like winged helix-turn-helix" evidence="2">
    <location>
        <begin position="337"/>
        <end position="418"/>
    </location>
</feature>
<reference evidence="3" key="1">
    <citation type="submission" date="2020-06" db="EMBL/GenBank/DDBJ databases">
        <title>WGS assembly of Ceratodon purpureus strain R40.</title>
        <authorList>
            <person name="Carey S.B."/>
            <person name="Jenkins J."/>
            <person name="Shu S."/>
            <person name="Lovell J.T."/>
            <person name="Sreedasyam A."/>
            <person name="Maumus F."/>
            <person name="Tiley G.P."/>
            <person name="Fernandez-Pozo N."/>
            <person name="Barry K."/>
            <person name="Chen C."/>
            <person name="Wang M."/>
            <person name="Lipzen A."/>
            <person name="Daum C."/>
            <person name="Saski C.A."/>
            <person name="Payton A.C."/>
            <person name="Mcbreen J.C."/>
            <person name="Conrad R.E."/>
            <person name="Kollar L.M."/>
            <person name="Olsson S."/>
            <person name="Huttunen S."/>
            <person name="Landis J.B."/>
            <person name="Wickett N.J."/>
            <person name="Johnson M.G."/>
            <person name="Rensing S.A."/>
            <person name="Grimwood J."/>
            <person name="Schmutz J."/>
            <person name="Mcdaniel S.F."/>
        </authorList>
    </citation>
    <scope>NUCLEOTIDE SEQUENCE</scope>
    <source>
        <strain evidence="3">R40</strain>
    </source>
</reference>
<accession>A0A8T0I0Z5</accession>
<gene>
    <name evidence="3" type="ORF">KC19_5G132600</name>
</gene>
<feature type="compositionally biased region" description="Polar residues" evidence="1">
    <location>
        <begin position="313"/>
        <end position="325"/>
    </location>
</feature>
<dbReference type="InterPro" id="IPR044221">
    <property type="entry name" value="DYAD/AMEIOTIC1"/>
</dbReference>
<dbReference type="PANTHER" id="PTHR46740:SF2">
    <property type="entry name" value="PROTEIN DYAD"/>
    <property type="match status" value="1"/>
</dbReference>
<dbReference type="EMBL" id="CM026425">
    <property type="protein sequence ID" value="KAG0577124.1"/>
    <property type="molecule type" value="Genomic_DNA"/>
</dbReference>
<sequence>MSLRSTRRLSGLCSLDDAPQLPPRKRPGYWLTPPSPAVYCASASSIQEAPSAQAFSPPLEEPAAVFDHSFRQKRRCILQLEADMEEEKVTKDLCTSFRNVESIESRKSDVVSWRSATSTTNSTSNGMDLPQSETTCEGNMVLAVEDKSGVDPVRSAAELLTQLTCRRNGDTDGQPPDVTSCTPYSRHTERRGLELPIRWGVRKKVSYESRRSVDSCDLVLYTGPTRRFSCDQDKTSARKPGYPPDKRTEAGLKSGRLGSLDSTTKKLDGHTSPYYPASSKYHVVLRPSEEAGTSSGLQLAQVSTQGPRDLKQNKTSPSSSRTSPGNILRLPREMQGRWSSERYKTAQLKLVDIMLERKAVPGKPILRPALREEARKHIGDTGLLDHLLKHMTDTVVNTGQRFRRRHNSEGAMEYWLEHASLMDLRKAAGVEDPSWIPPLGWKPGDKLPDRNWQMNRHDLTSSEAAWMKHLKETVDRLKSDMKLLCGSIKVSNQRGVLTGMSVSHQIIPFGDTPTRGEEELNPTQGIRKESIKTEMTNVEQQFHQEQTTGTNVGLSITVEPEFPKVESEVVQILEDPERTPRKEIPLVSDNQVDLEGQLQVVCQTLASMQDEVTDIIKMLGIVPPIKATPVRYPPNPNTPGYPMPFLLLTGDSSSMSCTVTSPGSQPPEPMLDAPMRQCSTFSNVMDQGSNGDDVMGNLVPYADGLSQALSNYKLVKKPDLFSACSPVEEKYKPKEKTLSIGHQGAPLVEVDMKQERVPNFKPIFACQPTGFRLCRPAGSFVWPSAVNCTSTIPTNNPPMTRSQDQTVELRGLEDGSGNTSLRQTLGLPNFALASVSQENSSTRSTGESQVATAMASKFECMAMAAPLPLVPTLPLMTKKVALSAKDTGDTTTNYSGHYSSPEGPIDSVLSLSLSLSGPTGSHHYNSLKKSV</sequence>
<feature type="region of interest" description="Disordered" evidence="1">
    <location>
        <begin position="303"/>
        <end position="327"/>
    </location>
</feature>
<evidence type="ECO:0000256" key="1">
    <source>
        <dbReference type="SAM" id="MobiDB-lite"/>
    </source>
</evidence>
<dbReference type="GO" id="GO:0007131">
    <property type="term" value="P:reciprocal meiotic recombination"/>
    <property type="evidence" value="ECO:0007669"/>
    <property type="project" value="InterPro"/>
</dbReference>
<evidence type="ECO:0000259" key="2">
    <source>
        <dbReference type="Pfam" id="PF25874"/>
    </source>
</evidence>
<dbReference type="Proteomes" id="UP000822688">
    <property type="component" value="Chromosome 5"/>
</dbReference>
<feature type="region of interest" description="Disordered" evidence="1">
    <location>
        <begin position="1"/>
        <end position="28"/>
    </location>
</feature>
<dbReference type="AlphaFoldDB" id="A0A8T0I0Z5"/>
<dbReference type="GO" id="GO:0051177">
    <property type="term" value="P:meiotic sister chromatid cohesion"/>
    <property type="evidence" value="ECO:0007669"/>
    <property type="project" value="InterPro"/>
</dbReference>
<keyword evidence="4" id="KW-1185">Reference proteome</keyword>
<protein>
    <recommendedName>
        <fullName evidence="2">PTC1-like winged helix-turn-helix domain-containing protein</fullName>
    </recommendedName>
</protein>
<dbReference type="Pfam" id="PF25874">
    <property type="entry name" value="WHD_plant_repro"/>
    <property type="match status" value="1"/>
</dbReference>
<feature type="region of interest" description="Disordered" evidence="1">
    <location>
        <begin position="166"/>
        <end position="187"/>
    </location>
</feature>
<evidence type="ECO:0000313" key="3">
    <source>
        <dbReference type="EMBL" id="KAG0577124.1"/>
    </source>
</evidence>
<organism evidence="3 4">
    <name type="scientific">Ceratodon purpureus</name>
    <name type="common">Fire moss</name>
    <name type="synonym">Dicranum purpureum</name>
    <dbReference type="NCBI Taxonomy" id="3225"/>
    <lineage>
        <taxon>Eukaryota</taxon>
        <taxon>Viridiplantae</taxon>
        <taxon>Streptophyta</taxon>
        <taxon>Embryophyta</taxon>
        <taxon>Bryophyta</taxon>
        <taxon>Bryophytina</taxon>
        <taxon>Bryopsida</taxon>
        <taxon>Dicranidae</taxon>
        <taxon>Pseudoditrichales</taxon>
        <taxon>Ditrichaceae</taxon>
        <taxon>Ceratodon</taxon>
    </lineage>
</organism>
<comment type="caution">
    <text evidence="3">The sequence shown here is derived from an EMBL/GenBank/DDBJ whole genome shotgun (WGS) entry which is preliminary data.</text>
</comment>
<name>A0A8T0I0Z5_CERPU</name>
<dbReference type="PANTHER" id="PTHR46740">
    <property type="entry name" value="PROTEIN DYAD"/>
    <property type="match status" value="1"/>
</dbReference>
<feature type="region of interest" description="Disordered" evidence="1">
    <location>
        <begin position="227"/>
        <end position="277"/>
    </location>
</feature>
<evidence type="ECO:0000313" key="4">
    <source>
        <dbReference type="Proteomes" id="UP000822688"/>
    </source>
</evidence>
<dbReference type="InterPro" id="IPR059080">
    <property type="entry name" value="WHD_PTC1"/>
</dbReference>
<proteinExistence type="predicted"/>